<evidence type="ECO:0000256" key="1">
    <source>
        <dbReference type="SAM" id="SignalP"/>
    </source>
</evidence>
<keyword evidence="1" id="KW-0732">Signal</keyword>
<protein>
    <recommendedName>
        <fullName evidence="4">DUF5689 domain-containing protein</fullName>
    </recommendedName>
</protein>
<feature type="chain" id="PRO_5007886681" description="DUF5689 domain-containing protein" evidence="1">
    <location>
        <begin position="22"/>
        <end position="489"/>
    </location>
</feature>
<evidence type="ECO:0000313" key="2">
    <source>
        <dbReference type="EMBL" id="OAB77298.1"/>
    </source>
</evidence>
<proteinExistence type="predicted"/>
<name>A0A167G7H4_9FLAO</name>
<keyword evidence="3" id="KW-1185">Reference proteome</keyword>
<accession>A0A167G7H4</accession>
<dbReference type="PROSITE" id="PS51257">
    <property type="entry name" value="PROKAR_LIPOPROTEIN"/>
    <property type="match status" value="1"/>
</dbReference>
<comment type="caution">
    <text evidence="2">The sequence shown here is derived from an EMBL/GenBank/DDBJ whole genome shotgun (WGS) entry which is preliminary data.</text>
</comment>
<sequence>MKKLLYLFVSGLILASCSVDQPETSESNADLAYDASTLDASSLGNYKGVFTTNNSDYRATVEIDVPYFNSENTTKQKSYPTALVSLQNGKSFVATANRNISLGEEITKLEFSGSEMSFKFSVNDDGTSPIITDVNYKNLKGDILVAKNTSFAPVTTFTGTYQCFQCGNSEPRTWNVVISGDATGDQTYATQVEFNGNTYSGGQGLQENCVVDGTNSDITFCTSRSGDAGSNVGFMVGSNAVEWEGQMGYSNSAPDCSSQVGFWYFKRGLEGQKSGTFKTDAMNPESPNCFTRLAFENFEDDTLMYTTSEPEFTSGNDDYFTRTDGSNIGASFNNFSNLIGNGYFAAQDVDSQIGIPAYIMFENINIASFSTVYVDASFAEDDASNNDEDWDNTDNVIMEYSFDGTNWTPILAITNDGSQFNSAPQIDTDFDGVGDGVIITETFQDFRVAFNNNVANNPTASGTVAIRIAINLNAGDEDIAIDNILIRGY</sequence>
<evidence type="ECO:0008006" key="4">
    <source>
        <dbReference type="Google" id="ProtNLM"/>
    </source>
</evidence>
<dbReference type="RefSeq" id="WP_068593117.1">
    <property type="nucleotide sequence ID" value="NZ_LRXL01000049.1"/>
</dbReference>
<evidence type="ECO:0000313" key="3">
    <source>
        <dbReference type="Proteomes" id="UP000077013"/>
    </source>
</evidence>
<feature type="signal peptide" evidence="1">
    <location>
        <begin position="1"/>
        <end position="21"/>
    </location>
</feature>
<dbReference type="EMBL" id="LRXL01000049">
    <property type="protein sequence ID" value="OAB77298.1"/>
    <property type="molecule type" value="Genomic_DNA"/>
</dbReference>
<gene>
    <name evidence="2" type="ORF">ULVI_12400</name>
</gene>
<dbReference type="OrthoDB" id="1442522at2"/>
<dbReference type="AlphaFoldDB" id="A0A167G7H4"/>
<organism evidence="2 3">
    <name type="scientific">Cochleicola gelatinilyticus</name>
    <dbReference type="NCBI Taxonomy" id="1763537"/>
    <lineage>
        <taxon>Bacteria</taxon>
        <taxon>Pseudomonadati</taxon>
        <taxon>Bacteroidota</taxon>
        <taxon>Flavobacteriia</taxon>
        <taxon>Flavobacteriales</taxon>
        <taxon>Flavobacteriaceae</taxon>
        <taxon>Cochleicola</taxon>
    </lineage>
</organism>
<reference evidence="2 3" key="1">
    <citation type="submission" date="2016-02" db="EMBL/GenBank/DDBJ databases">
        <title>Ulvibacter sp. LPB0005, isolated from Thais luteostoma.</title>
        <authorList>
            <person name="Shin S.-K."/>
            <person name="Yi H."/>
        </authorList>
    </citation>
    <scope>NUCLEOTIDE SEQUENCE [LARGE SCALE GENOMIC DNA]</scope>
    <source>
        <strain evidence="2 3">LPB0005</strain>
    </source>
</reference>
<dbReference type="Proteomes" id="UP000077013">
    <property type="component" value="Unassembled WGS sequence"/>
</dbReference>
<dbReference type="STRING" id="1763537.ULVI_12400"/>